<dbReference type="AlphaFoldDB" id="A0A6L2P917"/>
<feature type="region of interest" description="Disordered" evidence="1">
    <location>
        <begin position="108"/>
        <end position="145"/>
    </location>
</feature>
<name>A0A6L2P917_TANCI</name>
<protein>
    <submittedName>
        <fullName evidence="2">Uncharacterized protein</fullName>
    </submittedName>
</protein>
<accession>A0A6L2P917</accession>
<gene>
    <name evidence="2" type="ORF">Tci_065987</name>
</gene>
<organism evidence="2">
    <name type="scientific">Tanacetum cinerariifolium</name>
    <name type="common">Dalmatian daisy</name>
    <name type="synonym">Chrysanthemum cinerariifolium</name>
    <dbReference type="NCBI Taxonomy" id="118510"/>
    <lineage>
        <taxon>Eukaryota</taxon>
        <taxon>Viridiplantae</taxon>
        <taxon>Streptophyta</taxon>
        <taxon>Embryophyta</taxon>
        <taxon>Tracheophyta</taxon>
        <taxon>Spermatophyta</taxon>
        <taxon>Magnoliopsida</taxon>
        <taxon>eudicotyledons</taxon>
        <taxon>Gunneridae</taxon>
        <taxon>Pentapetalae</taxon>
        <taxon>asterids</taxon>
        <taxon>campanulids</taxon>
        <taxon>Asterales</taxon>
        <taxon>Asteraceae</taxon>
        <taxon>Asteroideae</taxon>
        <taxon>Anthemideae</taxon>
        <taxon>Anthemidinae</taxon>
        <taxon>Tanacetum</taxon>
    </lineage>
</organism>
<proteinExistence type="predicted"/>
<feature type="region of interest" description="Disordered" evidence="1">
    <location>
        <begin position="1"/>
        <end position="20"/>
    </location>
</feature>
<reference evidence="2" key="1">
    <citation type="journal article" date="2019" name="Sci. Rep.">
        <title>Draft genome of Tanacetum cinerariifolium, the natural source of mosquito coil.</title>
        <authorList>
            <person name="Yamashiro T."/>
            <person name="Shiraishi A."/>
            <person name="Satake H."/>
            <person name="Nakayama K."/>
        </authorList>
    </citation>
    <scope>NUCLEOTIDE SEQUENCE</scope>
</reference>
<comment type="caution">
    <text evidence="2">The sequence shown here is derived from an EMBL/GenBank/DDBJ whole genome shotgun (WGS) entry which is preliminary data.</text>
</comment>
<dbReference type="EMBL" id="BKCJ010010975">
    <property type="protein sequence ID" value="GEU94009.1"/>
    <property type="molecule type" value="Genomic_DNA"/>
</dbReference>
<sequence length="196" mass="23043">MRADPFTIHHREEIAQPESPSSSVPLAVIREFYEKNYEQLLSFMAKKAYNEKLKDVRSRVGGQKEKRAARVVSFTSFLIESVFSRLGAKRQEQRRKDARKLIRSYDTCSSERQGENGREYRHRKKETLRDEALESEDSVEGRHWKRRSRIAPRGANDDLSEPYNEESTTLLTRRINEFIFPKRIRMPTTVKTYDGA</sequence>
<evidence type="ECO:0000256" key="1">
    <source>
        <dbReference type="SAM" id="MobiDB-lite"/>
    </source>
</evidence>
<feature type="compositionally biased region" description="Basic and acidic residues" evidence="1">
    <location>
        <begin position="1"/>
        <end position="14"/>
    </location>
</feature>
<evidence type="ECO:0000313" key="2">
    <source>
        <dbReference type="EMBL" id="GEU94009.1"/>
    </source>
</evidence>